<keyword evidence="7" id="KW-1185">Reference proteome</keyword>
<accession>D8Q1R5</accession>
<feature type="region of interest" description="Disordered" evidence="3">
    <location>
        <begin position="185"/>
        <end position="233"/>
    </location>
</feature>
<feature type="domain" description="Histidine-specific methyltransferase SAM-dependent" evidence="5">
    <location>
        <begin position="21"/>
        <end position="172"/>
    </location>
</feature>
<dbReference type="AlphaFoldDB" id="D8Q1R5"/>
<dbReference type="InterPro" id="IPR019257">
    <property type="entry name" value="MeTrfase_dom"/>
</dbReference>
<evidence type="ECO:0000256" key="1">
    <source>
        <dbReference type="ARBA" id="ARBA00022603"/>
    </source>
</evidence>
<dbReference type="Pfam" id="PF10017">
    <property type="entry name" value="Methyltransf_33"/>
    <property type="match status" value="2"/>
</dbReference>
<dbReference type="InterPro" id="IPR042095">
    <property type="entry name" value="SUMF_sf"/>
</dbReference>
<dbReference type="InParanoid" id="D8Q1R5"/>
<dbReference type="Proteomes" id="UP000007431">
    <property type="component" value="Unassembled WGS sequence"/>
</dbReference>
<dbReference type="GeneID" id="9595993"/>
<keyword evidence="1" id="KW-0489">Methyltransferase</keyword>
<dbReference type="FunCoup" id="D8Q1R5">
    <property type="interactions" value="13"/>
</dbReference>
<evidence type="ECO:0000256" key="3">
    <source>
        <dbReference type="SAM" id="MobiDB-lite"/>
    </source>
</evidence>
<dbReference type="HOGENOM" id="CLU_006921_0_1_1"/>
<feature type="compositionally biased region" description="Low complexity" evidence="3">
    <location>
        <begin position="214"/>
        <end position="228"/>
    </location>
</feature>
<dbReference type="PANTHER" id="PTHR43397">
    <property type="entry name" value="ERGOTHIONEINE BIOSYNTHESIS PROTEIN 1"/>
    <property type="match status" value="1"/>
</dbReference>
<reference evidence="6 7" key="1">
    <citation type="journal article" date="2010" name="Nat. Biotechnol.">
        <title>Genome sequence of the model mushroom Schizophyllum commune.</title>
        <authorList>
            <person name="Ohm R.A."/>
            <person name="de Jong J.F."/>
            <person name="Lugones L.G."/>
            <person name="Aerts A."/>
            <person name="Kothe E."/>
            <person name="Stajich J.E."/>
            <person name="de Vries R.P."/>
            <person name="Record E."/>
            <person name="Levasseur A."/>
            <person name="Baker S.E."/>
            <person name="Bartholomew K.A."/>
            <person name="Coutinho P.M."/>
            <person name="Erdmann S."/>
            <person name="Fowler T.J."/>
            <person name="Gathman A.C."/>
            <person name="Lombard V."/>
            <person name="Henrissat B."/>
            <person name="Knabe N."/>
            <person name="Kuees U."/>
            <person name="Lilly W.W."/>
            <person name="Lindquist E."/>
            <person name="Lucas S."/>
            <person name="Magnuson J.K."/>
            <person name="Piumi F."/>
            <person name="Raudaskoski M."/>
            <person name="Salamov A."/>
            <person name="Schmutz J."/>
            <person name="Schwarze F.W.M.R."/>
            <person name="vanKuyk P.A."/>
            <person name="Horton J.S."/>
            <person name="Grigoriev I.V."/>
            <person name="Woesten H.A.B."/>
        </authorList>
    </citation>
    <scope>NUCLEOTIDE SEQUENCE [LARGE SCALE GENOMIC DNA]</scope>
    <source>
        <strain evidence="7">H4-8 / FGSC 9210</strain>
    </source>
</reference>
<evidence type="ECO:0000259" key="5">
    <source>
        <dbReference type="Pfam" id="PF10017"/>
    </source>
</evidence>
<dbReference type="GO" id="GO:0008168">
    <property type="term" value="F:methyltransferase activity"/>
    <property type="evidence" value="ECO:0007669"/>
    <property type="project" value="UniProtKB-KW"/>
</dbReference>
<dbReference type="InterPro" id="IPR005532">
    <property type="entry name" value="SUMF_dom"/>
</dbReference>
<feature type="compositionally biased region" description="Low complexity" evidence="3">
    <location>
        <begin position="186"/>
        <end position="204"/>
    </location>
</feature>
<dbReference type="KEGG" id="scm:SCHCO_02619710"/>
<name>D8Q1R5_SCHCM</name>
<dbReference type="InterPro" id="IPR016187">
    <property type="entry name" value="CTDL_fold"/>
</dbReference>
<evidence type="ECO:0000256" key="2">
    <source>
        <dbReference type="ARBA" id="ARBA00022679"/>
    </source>
</evidence>
<dbReference type="eggNOG" id="ENOG502QS9T">
    <property type="taxonomic scope" value="Eukaryota"/>
</dbReference>
<sequence length="892" mass="100403">MPAEILDVHPHDEGVVVDDIHQQIRDGLTKPAGEKHLPTMLLYDERGLRLYDTITTDAKEYYLFGAEEEILKQHSDAIVRAMHGGRDVVGGDEVVLELGAGALRKTSHILSALARLVPQPQAMPPITYYALDLEQNELQRTLDGIAHDEVGTALEGRVATKGMCGTYDGGIKFVKTGGLLMRGVADRLSSGSPSSSRSPESSRSPPRDRERSLSDSSSASTEESSLPATPRSDIVEAVDIPADSPPLHILFLGSSLGNFDRDAGSAFLKALPLRPGSGDTLLLGMDHDNDKSRIEVAYNDPEGHTKRFIMNGLHHAGRLLGDETMFDDSKWDYVNRYNVEERRHEAFLVSKIEQTVVEPSTGKAYSFLPNEKLKIEESLKFSELDAYTLFTEAGLRPVHRWTDSARQYSLWLLERPAFVFPLVKTPVARMPDDIVLSSSPFGIPSVSDWNTMWACWDTITLSMIPEEMLHTKPIDLRHICLFYLGHIPAFLDIFLSRYFKEPNTEPEYFKDIFERGIDPDVDDPTQCHSHSQVPERPEDWPALQQVLDFEKRVRRRLTSIYEGVVARRIPLTARLARVLMITYEHEAMHAETLLYMLLMKAGEGLRAPKGFAPPPWDALVEAWDAEPELEGETLTIGPAEVTLGHEDDETLDEQVSEEDARKREFGWDNEHPVRMEKVGEVRMSWRPISNGEFYTYWSANRATVPLPPSWVEPAKDDNSTTNTADPYGGMRVRTLYGSVPMKYAHRWPVMASYDMLSTYAVVRGGRLPTEAELRLFLDKFESGYEGGANVGFRNWHPTPPRVVKGKAEGGEVKLTNGGVWEWTSTVFDKVEGFKASVLYPGYSQDFFDGRHNVVLGGSYATIPRLAGRRSLRNWYQRNYPYPWVGARIVYDA</sequence>
<feature type="domain" description="Sulfatase-modifying factor enzyme-like" evidence="4">
    <location>
        <begin position="814"/>
        <end position="889"/>
    </location>
</feature>
<dbReference type="InterPro" id="IPR051128">
    <property type="entry name" value="EgtD_Methyltrsf_superfamily"/>
</dbReference>
<dbReference type="GO" id="GO:0032259">
    <property type="term" value="P:methylation"/>
    <property type="evidence" value="ECO:0007669"/>
    <property type="project" value="UniProtKB-KW"/>
</dbReference>
<feature type="domain" description="Sulfatase-modifying factor enzyme-like" evidence="4">
    <location>
        <begin position="664"/>
        <end position="773"/>
    </location>
</feature>
<keyword evidence="2" id="KW-0808">Transferase</keyword>
<feature type="domain" description="Histidine-specific methyltransferase SAM-dependent" evidence="5">
    <location>
        <begin position="243"/>
        <end position="414"/>
    </location>
</feature>
<dbReference type="STRING" id="578458.D8Q1R5"/>
<evidence type="ECO:0000313" key="7">
    <source>
        <dbReference type="Proteomes" id="UP000007431"/>
    </source>
</evidence>
<dbReference type="InterPro" id="IPR029063">
    <property type="entry name" value="SAM-dependent_MTases_sf"/>
</dbReference>
<proteinExistence type="predicted"/>
<dbReference type="OrthoDB" id="659at2759"/>
<dbReference type="EMBL" id="GL377305">
    <property type="protein sequence ID" value="EFI98548.1"/>
    <property type="molecule type" value="Genomic_DNA"/>
</dbReference>
<dbReference type="VEuPathDB" id="FungiDB:SCHCODRAFT_02619710"/>
<dbReference type="SUPFAM" id="SSF56436">
    <property type="entry name" value="C-type lectin-like"/>
    <property type="match status" value="1"/>
</dbReference>
<dbReference type="PANTHER" id="PTHR43397:SF1">
    <property type="entry name" value="ERGOTHIONEINE BIOSYNTHESIS PROTEIN 1"/>
    <property type="match status" value="1"/>
</dbReference>
<dbReference type="Gene3D" id="3.90.1580.10">
    <property type="entry name" value="paralog of FGE (formylglycine-generating enzyme)"/>
    <property type="match status" value="1"/>
</dbReference>
<gene>
    <name evidence="6" type="ORF">SCHCODRAFT_67573</name>
</gene>
<evidence type="ECO:0000259" key="4">
    <source>
        <dbReference type="Pfam" id="PF03781"/>
    </source>
</evidence>
<evidence type="ECO:0000313" key="6">
    <source>
        <dbReference type="EMBL" id="EFI98548.1"/>
    </source>
</evidence>
<protein>
    <submittedName>
        <fullName evidence="6">Uncharacterized protein</fullName>
    </submittedName>
</protein>
<dbReference type="OMA" id="FKHWHPT"/>
<dbReference type="RefSeq" id="XP_003033451.1">
    <property type="nucleotide sequence ID" value="XM_003033405.1"/>
</dbReference>
<organism evidence="7">
    <name type="scientific">Schizophyllum commune (strain H4-8 / FGSC 9210)</name>
    <name type="common">Split gill fungus</name>
    <dbReference type="NCBI Taxonomy" id="578458"/>
    <lineage>
        <taxon>Eukaryota</taxon>
        <taxon>Fungi</taxon>
        <taxon>Dikarya</taxon>
        <taxon>Basidiomycota</taxon>
        <taxon>Agaricomycotina</taxon>
        <taxon>Agaricomycetes</taxon>
        <taxon>Agaricomycetidae</taxon>
        <taxon>Agaricales</taxon>
        <taxon>Schizophyllaceae</taxon>
        <taxon>Schizophyllum</taxon>
    </lineage>
</organism>
<dbReference type="Pfam" id="PF03781">
    <property type="entry name" value="FGE-sulfatase"/>
    <property type="match status" value="2"/>
</dbReference>
<dbReference type="Gene3D" id="3.40.50.150">
    <property type="entry name" value="Vaccinia Virus protein VP39"/>
    <property type="match status" value="1"/>
</dbReference>